<proteinExistence type="predicted"/>
<protein>
    <submittedName>
        <fullName evidence="1">Uncharacterized protein</fullName>
    </submittedName>
</protein>
<reference evidence="1 2" key="1">
    <citation type="submission" date="2022-11" db="EMBL/GenBank/DDBJ databases">
        <title>Mycobacterium sp. nov.</title>
        <authorList>
            <person name="Papic B."/>
            <person name="Spicic S."/>
            <person name="Duvnjak S."/>
        </authorList>
    </citation>
    <scope>NUCLEOTIDE SEQUENCE [LARGE SCALE GENOMIC DNA]</scope>
    <source>
        <strain evidence="1 2">CVI_P4</strain>
    </source>
</reference>
<dbReference type="Proteomes" id="UP001300745">
    <property type="component" value="Unassembled WGS sequence"/>
</dbReference>
<evidence type="ECO:0000313" key="1">
    <source>
        <dbReference type="EMBL" id="MCX2941081.1"/>
    </source>
</evidence>
<comment type="caution">
    <text evidence="1">The sequence shown here is derived from an EMBL/GenBank/DDBJ whole genome shotgun (WGS) entry which is preliminary data.</text>
</comment>
<gene>
    <name evidence="1" type="ORF">ORI27_30770</name>
</gene>
<dbReference type="RefSeq" id="WP_266000967.1">
    <property type="nucleotide sequence ID" value="NZ_JAPJDN010000057.1"/>
</dbReference>
<organism evidence="1 2">
    <name type="scientific">Mycobacterium pinniadriaticum</name>
    <dbReference type="NCBI Taxonomy" id="2994102"/>
    <lineage>
        <taxon>Bacteria</taxon>
        <taxon>Bacillati</taxon>
        <taxon>Actinomycetota</taxon>
        <taxon>Actinomycetes</taxon>
        <taxon>Mycobacteriales</taxon>
        <taxon>Mycobacteriaceae</taxon>
        <taxon>Mycobacterium</taxon>
    </lineage>
</organism>
<dbReference type="EMBL" id="JAPJDO010000057">
    <property type="protein sequence ID" value="MCX2941081.1"/>
    <property type="molecule type" value="Genomic_DNA"/>
</dbReference>
<keyword evidence="2" id="KW-1185">Reference proteome</keyword>
<name>A0ABT3SNI0_9MYCO</name>
<sequence length="270" mass="31834">MTVRVAHNYQRLLTVHFIGGRNASDYCHDTRRRHRTRRHAMEAQAWCDDDRAVEYEHAIEVMNQWRRAEPGHRTLSTRQLETRWAKQDKQRERALAKVKEEREARKALYDGERFDARLTLAEQRSLLEREETEMAGYCDGSLFPKMDSVRRDEKVVVLEQSIERRRAEVERLAAIVGDPEAVVDQNGWLPNERRDYMLFRYRINRERDVKQLRIDIPELVASGERKDRIKADLKRHRLNQLLAVPPLNADDMCSDCPTPIAKHGWVTPAL</sequence>
<accession>A0ABT3SNI0</accession>
<evidence type="ECO:0000313" key="2">
    <source>
        <dbReference type="Proteomes" id="UP001300745"/>
    </source>
</evidence>